<feature type="region of interest" description="Disordered" evidence="1">
    <location>
        <begin position="98"/>
        <end position="138"/>
    </location>
</feature>
<name>A0A0P7UYQ7_SCLFO</name>
<sequence length="196" mass="20824">MGSTMVFTATTVFGGKVNPLKSDCDADGPAEAIAADQQRFHGPAPEMTEGKDVKVAQDPFPGRAHTIWEGKDTDDEEEKHNQDEAYTKQYVVSRAGTCREKSGTGTGGDPGCSASPTNGKSDRDEGPLENGMHGAGGQSAGWCSRVVRGLVMSFYSDAVCLSALCYVSPRSITHLAKAKYMRLSTVHESNVMVCGL</sequence>
<dbReference type="EMBL" id="JARO02000226">
    <property type="protein sequence ID" value="KPP79366.1"/>
    <property type="molecule type" value="Genomic_DNA"/>
</dbReference>
<evidence type="ECO:0000313" key="2">
    <source>
        <dbReference type="EMBL" id="KPP79366.1"/>
    </source>
</evidence>
<evidence type="ECO:0000313" key="3">
    <source>
        <dbReference type="Proteomes" id="UP000034805"/>
    </source>
</evidence>
<dbReference type="AlphaFoldDB" id="A0A0P7UYQ7"/>
<organism evidence="2 3">
    <name type="scientific">Scleropages formosus</name>
    <name type="common">Asian bonytongue</name>
    <name type="synonym">Osteoglossum formosum</name>
    <dbReference type="NCBI Taxonomy" id="113540"/>
    <lineage>
        <taxon>Eukaryota</taxon>
        <taxon>Metazoa</taxon>
        <taxon>Chordata</taxon>
        <taxon>Craniata</taxon>
        <taxon>Vertebrata</taxon>
        <taxon>Euteleostomi</taxon>
        <taxon>Actinopterygii</taxon>
        <taxon>Neopterygii</taxon>
        <taxon>Teleostei</taxon>
        <taxon>Osteoglossocephala</taxon>
        <taxon>Osteoglossomorpha</taxon>
        <taxon>Osteoglossiformes</taxon>
        <taxon>Osteoglossidae</taxon>
        <taxon>Scleropages</taxon>
    </lineage>
</organism>
<dbReference type="Proteomes" id="UP000034805">
    <property type="component" value="Unassembled WGS sequence"/>
</dbReference>
<reference evidence="2 3" key="1">
    <citation type="submission" date="2015-08" db="EMBL/GenBank/DDBJ databases">
        <title>The genome of the Asian arowana (Scleropages formosus).</title>
        <authorList>
            <person name="Tan M.H."/>
            <person name="Gan H.M."/>
            <person name="Croft L.J."/>
            <person name="Austin C.M."/>
        </authorList>
    </citation>
    <scope>NUCLEOTIDE SEQUENCE [LARGE SCALE GENOMIC DNA]</scope>
    <source>
        <strain evidence="2">Aro1</strain>
    </source>
</reference>
<proteinExistence type="predicted"/>
<accession>A0A0P7UYQ7</accession>
<feature type="region of interest" description="Disordered" evidence="1">
    <location>
        <begin position="64"/>
        <end position="86"/>
    </location>
</feature>
<protein>
    <submittedName>
        <fullName evidence="2">Uncharacterized protein</fullName>
    </submittedName>
</protein>
<comment type="caution">
    <text evidence="2">The sequence shown here is derived from an EMBL/GenBank/DDBJ whole genome shotgun (WGS) entry which is preliminary data.</text>
</comment>
<gene>
    <name evidence="2" type="ORF">Z043_101060</name>
</gene>
<evidence type="ECO:0000256" key="1">
    <source>
        <dbReference type="SAM" id="MobiDB-lite"/>
    </source>
</evidence>